<organism evidence="2 3">
    <name type="scientific">Pontibacillus chungwhensis</name>
    <dbReference type="NCBI Taxonomy" id="265426"/>
    <lineage>
        <taxon>Bacteria</taxon>
        <taxon>Bacillati</taxon>
        <taxon>Bacillota</taxon>
        <taxon>Bacilli</taxon>
        <taxon>Bacillales</taxon>
        <taxon>Bacillaceae</taxon>
        <taxon>Pontibacillus</taxon>
    </lineage>
</organism>
<evidence type="ECO:0000313" key="3">
    <source>
        <dbReference type="Proteomes" id="UP001236652"/>
    </source>
</evidence>
<proteinExistence type="predicted"/>
<gene>
    <name evidence="2" type="ORF">QNI29_06170</name>
</gene>
<dbReference type="RefSeq" id="WP_231418140.1">
    <property type="nucleotide sequence ID" value="NZ_CP126446.1"/>
</dbReference>
<evidence type="ECO:0008006" key="4">
    <source>
        <dbReference type="Google" id="ProtNLM"/>
    </source>
</evidence>
<feature type="region of interest" description="Disordered" evidence="1">
    <location>
        <begin position="113"/>
        <end position="155"/>
    </location>
</feature>
<dbReference type="Proteomes" id="UP001236652">
    <property type="component" value="Chromosome"/>
</dbReference>
<sequence>MHIKHLKAYQSFPSVARLDEQVRGFLRQYKWELSEGNLEILTYIWRHSVKYPGVSFAKVSTIVASTGRSRSTVIRTINRFEKMNLLKRIETTRPNGKRGVNLLIFQNGTDFSTHRDDTLPDTLGDTVGEEPGPNAPNGSEPNLREETEKKQGEKPFLKSEKIEGKAGGEFRMDYSFLPSYIPETFIQAAKPFYSPVEVDGVWVCIHRAYKKAGMHQTIEAYIEQITRTFKQAVFAYKQGKVKSTFRGYLYTCVLEACRQEKRKETIRGGDSVYYDWLEEA</sequence>
<dbReference type="EMBL" id="CP126446">
    <property type="protein sequence ID" value="WIF99244.1"/>
    <property type="molecule type" value="Genomic_DNA"/>
</dbReference>
<dbReference type="InterPro" id="IPR036388">
    <property type="entry name" value="WH-like_DNA-bd_sf"/>
</dbReference>
<feature type="compositionally biased region" description="Basic and acidic residues" evidence="1">
    <location>
        <begin position="142"/>
        <end position="155"/>
    </location>
</feature>
<evidence type="ECO:0000256" key="1">
    <source>
        <dbReference type="SAM" id="MobiDB-lite"/>
    </source>
</evidence>
<dbReference type="SUPFAM" id="SSF46785">
    <property type="entry name" value="Winged helix' DNA-binding domain"/>
    <property type="match status" value="1"/>
</dbReference>
<protein>
    <recommendedName>
        <fullName evidence="4">Helix-turn-helix domain-containing protein</fullName>
    </recommendedName>
</protein>
<name>A0ABY8V0H5_9BACI</name>
<keyword evidence="3" id="KW-1185">Reference proteome</keyword>
<reference evidence="2 3" key="1">
    <citation type="submission" date="2023-05" db="EMBL/GenBank/DDBJ databases">
        <title>Comparative genomics reveals the evidence of polycyclic aromatic hydrocarbons degradation in moderately halophilic genus Pontibacillus.</title>
        <authorList>
            <person name="Yang H."/>
            <person name="Qian Z."/>
        </authorList>
    </citation>
    <scope>NUCLEOTIDE SEQUENCE [LARGE SCALE GENOMIC DNA]</scope>
    <source>
        <strain evidence="3">HN14</strain>
    </source>
</reference>
<dbReference type="Gene3D" id="1.10.10.10">
    <property type="entry name" value="Winged helix-like DNA-binding domain superfamily/Winged helix DNA-binding domain"/>
    <property type="match status" value="1"/>
</dbReference>
<evidence type="ECO:0000313" key="2">
    <source>
        <dbReference type="EMBL" id="WIF99244.1"/>
    </source>
</evidence>
<accession>A0ABY8V0H5</accession>
<dbReference type="InterPro" id="IPR036390">
    <property type="entry name" value="WH_DNA-bd_sf"/>
</dbReference>
<dbReference type="Pfam" id="PF13730">
    <property type="entry name" value="HTH_36"/>
    <property type="match status" value="1"/>
</dbReference>